<keyword evidence="21" id="KW-1185">Reference proteome</keyword>
<dbReference type="GO" id="GO:0097504">
    <property type="term" value="C:Gemini of Cajal bodies"/>
    <property type="evidence" value="ECO:0007669"/>
    <property type="project" value="UniProtKB-SubCell"/>
</dbReference>
<feature type="compositionally biased region" description="Polar residues" evidence="18">
    <location>
        <begin position="308"/>
        <end position="331"/>
    </location>
</feature>
<feature type="compositionally biased region" description="Polar residues" evidence="18">
    <location>
        <begin position="21"/>
        <end position="32"/>
    </location>
</feature>
<dbReference type="FunFam" id="3.40.190.10:FF:000110">
    <property type="entry name" value="Survival motor neuron protein 1"/>
    <property type="match status" value="1"/>
</dbReference>
<evidence type="ECO:0000256" key="2">
    <source>
        <dbReference type="ARBA" id="ARBA00004408"/>
    </source>
</evidence>
<dbReference type="InterPro" id="IPR049481">
    <property type="entry name" value="SMN_G2-BD"/>
</dbReference>
<dbReference type="CDD" id="cd20398">
    <property type="entry name" value="Tudor_SMN"/>
    <property type="match status" value="1"/>
</dbReference>
<dbReference type="PROSITE" id="PS50304">
    <property type="entry name" value="TUDOR"/>
    <property type="match status" value="1"/>
</dbReference>
<feature type="region of interest" description="Disordered" evidence="18">
    <location>
        <begin position="205"/>
        <end position="234"/>
    </location>
</feature>
<keyword evidence="14" id="KW-0508">mRNA splicing</keyword>
<dbReference type="InterPro" id="IPR010304">
    <property type="entry name" value="SMN_Tudor"/>
</dbReference>
<comment type="caution">
    <text evidence="20">The sequence shown here is derived from an EMBL/GenBank/DDBJ whole genome shotgun (WGS) entry which is preliminary data.</text>
</comment>
<reference evidence="20" key="1">
    <citation type="submission" date="2020-12" db="EMBL/GenBank/DDBJ databases">
        <authorList>
            <consortium name="Molecular Ecology Group"/>
        </authorList>
    </citation>
    <scope>NUCLEOTIDE SEQUENCE</scope>
    <source>
        <strain evidence="20">TBG_1078</strain>
    </source>
</reference>
<dbReference type="PANTHER" id="PTHR39267:SF1">
    <property type="entry name" value="SURVIVAL MOTOR NEURON PROTEIN"/>
    <property type="match status" value="1"/>
</dbReference>
<evidence type="ECO:0000256" key="5">
    <source>
        <dbReference type="ARBA" id="ARBA00004489"/>
    </source>
</evidence>
<evidence type="ECO:0000256" key="9">
    <source>
        <dbReference type="ARBA" id="ARBA00022553"/>
    </source>
</evidence>
<dbReference type="FunFam" id="2.30.30.140:FF:000038">
    <property type="entry name" value="Survival of motor neuron-related-splicing factor 30"/>
    <property type="match status" value="1"/>
</dbReference>
<evidence type="ECO:0000256" key="8">
    <source>
        <dbReference type="ARBA" id="ARBA00022499"/>
    </source>
</evidence>
<protein>
    <submittedName>
        <fullName evidence="20">(raccoon dog) hypothetical protein</fullName>
    </submittedName>
</protein>
<keyword evidence="8" id="KW-1017">Isopeptide bond</keyword>
<comment type="similarity">
    <text evidence="6">Belongs to the SMN family.</text>
</comment>
<name>A0A811YQV2_NYCPR</name>
<keyword evidence="9" id="KW-0597">Phosphoprotein</keyword>
<feature type="compositionally biased region" description="Basic residues" evidence="18">
    <location>
        <begin position="214"/>
        <end position="228"/>
    </location>
</feature>
<feature type="compositionally biased region" description="Basic and acidic residues" evidence="18">
    <location>
        <begin position="1"/>
        <end position="11"/>
    </location>
</feature>
<dbReference type="GO" id="GO:0043204">
    <property type="term" value="C:perikaryon"/>
    <property type="evidence" value="ECO:0007669"/>
    <property type="project" value="UniProtKB-SubCell"/>
</dbReference>
<feature type="compositionally biased region" description="Basic residues" evidence="18">
    <location>
        <begin position="132"/>
        <end position="141"/>
    </location>
</feature>
<dbReference type="InterPro" id="IPR002999">
    <property type="entry name" value="Tudor"/>
</dbReference>
<sequence length="438" mass="46774">MGDAERERGRNPAEGGAGSLQGAQRSTGSQDLGSRPGWKAGAHPLSPPGGGALDTIFLGNLFKTETPCSHHSTNIGNGEIKQLKGGGTATRPSGAAGALLPGRTRTRTRTPRGPPQATVLRFRSQRPEHRKLSLRGRHSPRRAPGGVRAMAMGGGGGLPEPEDSVLFRRGTGQSDDSDIWDDTALIKAYDKAVASFKHALKNGDISEASDKPKSTPKRKPAKKNKSQKKNATTALKQWKVGDKCSAVWSEDGCIYPATIASIDFKRETCVVVYTGYGNREEQNVSDLLSPACEVANNVEQDTQENENESQISTDESENSSRSPGNKPNNIKSKAAPWNSFLPPPPPMSGSGLGPGKPGVKFSGPPPPPPPPHFLSCWLPPFPSGPPIIPPPPPICPDSLDDADALGSMLISWYMSGYHTGYYMGFKQNQKEGRCSHFN</sequence>
<dbReference type="EMBL" id="CAJHUB010000681">
    <property type="protein sequence ID" value="CAD7678763.1"/>
    <property type="molecule type" value="Genomic_DNA"/>
</dbReference>
<dbReference type="Pfam" id="PF20636">
    <property type="entry name" value="SMN_G2-BD"/>
    <property type="match status" value="1"/>
</dbReference>
<dbReference type="InterPro" id="IPR047298">
    <property type="entry name" value="Tudor_SMN_eumet"/>
</dbReference>
<accession>A0A811YQV2</accession>
<evidence type="ECO:0000256" key="13">
    <source>
        <dbReference type="ARBA" id="ARBA00022902"/>
    </source>
</evidence>
<dbReference type="GO" id="GO:0015030">
    <property type="term" value="C:Cajal body"/>
    <property type="evidence" value="ECO:0007669"/>
    <property type="project" value="UniProtKB-SubCell"/>
</dbReference>
<feature type="region of interest" description="Disordered" evidence="18">
    <location>
        <begin position="1"/>
        <end position="54"/>
    </location>
</feature>
<dbReference type="Pfam" id="PF20635">
    <property type="entry name" value="SMN_YG-box"/>
    <property type="match status" value="1"/>
</dbReference>
<keyword evidence="12" id="KW-0694">RNA-binding</keyword>
<feature type="compositionally biased region" description="Low complexity" evidence="18">
    <location>
        <begin position="142"/>
        <end position="151"/>
    </location>
</feature>
<dbReference type="Gene3D" id="3.40.190.10">
    <property type="entry name" value="Periplasmic binding protein-like II"/>
    <property type="match status" value="1"/>
</dbReference>
<evidence type="ECO:0000256" key="14">
    <source>
        <dbReference type="ARBA" id="ARBA00023187"/>
    </source>
</evidence>
<comment type="subcellular location">
    <subcellularLocation>
        <location evidence="5">Cell projection</location>
        <location evidence="5">Axon</location>
    </subcellularLocation>
    <subcellularLocation>
        <location evidence="1">Cytoplasm</location>
        <location evidence="1">Myofibril</location>
        <location evidence="1">Sarcomere</location>
        <location evidence="1">Z line</location>
    </subcellularLocation>
    <subcellularLocation>
        <location evidence="3">Cytoplasmic granule</location>
    </subcellularLocation>
    <subcellularLocation>
        <location evidence="2">Nucleus</location>
        <location evidence="2">Cajal body</location>
    </subcellularLocation>
    <subcellularLocation>
        <location evidence="17">Nucleus</location>
        <location evidence="17">Gem</location>
    </subcellularLocation>
    <subcellularLocation>
        <location evidence="4">Perikaryon</location>
    </subcellularLocation>
</comment>
<dbReference type="SUPFAM" id="SSF63748">
    <property type="entry name" value="Tudor/PWWP/MBT"/>
    <property type="match status" value="1"/>
</dbReference>
<dbReference type="Gene3D" id="2.30.30.140">
    <property type="match status" value="1"/>
</dbReference>
<evidence type="ECO:0000256" key="17">
    <source>
        <dbReference type="ARBA" id="ARBA00034695"/>
    </source>
</evidence>
<dbReference type="GO" id="GO:0030018">
    <property type="term" value="C:Z disc"/>
    <property type="evidence" value="ECO:0007669"/>
    <property type="project" value="UniProtKB-SubCell"/>
</dbReference>
<dbReference type="Pfam" id="PF06003">
    <property type="entry name" value="SMN_Tudor"/>
    <property type="match status" value="1"/>
</dbReference>
<dbReference type="InterPro" id="IPR040424">
    <property type="entry name" value="Smn1"/>
</dbReference>
<evidence type="ECO:0000256" key="16">
    <source>
        <dbReference type="ARBA" id="ARBA00023273"/>
    </source>
</evidence>
<organism evidence="20 21">
    <name type="scientific">Nyctereutes procyonoides</name>
    <name type="common">Raccoon dog</name>
    <name type="synonym">Canis procyonoides</name>
    <dbReference type="NCBI Taxonomy" id="34880"/>
    <lineage>
        <taxon>Eukaryota</taxon>
        <taxon>Metazoa</taxon>
        <taxon>Chordata</taxon>
        <taxon>Craniata</taxon>
        <taxon>Vertebrata</taxon>
        <taxon>Euteleostomi</taxon>
        <taxon>Mammalia</taxon>
        <taxon>Eutheria</taxon>
        <taxon>Laurasiatheria</taxon>
        <taxon>Carnivora</taxon>
        <taxon>Caniformia</taxon>
        <taxon>Canidae</taxon>
        <taxon>Nyctereutes</taxon>
    </lineage>
</organism>
<evidence type="ECO:0000256" key="11">
    <source>
        <dbReference type="ARBA" id="ARBA00022843"/>
    </source>
</evidence>
<keyword evidence="10" id="KW-0507">mRNA processing</keyword>
<evidence type="ECO:0000256" key="12">
    <source>
        <dbReference type="ARBA" id="ARBA00022884"/>
    </source>
</evidence>
<dbReference type="CDD" id="cd22852">
    <property type="entry name" value="SMN_C"/>
    <property type="match status" value="1"/>
</dbReference>
<evidence type="ECO:0000313" key="20">
    <source>
        <dbReference type="EMBL" id="CAD7678763.1"/>
    </source>
</evidence>
<keyword evidence="7" id="KW-0963">Cytoplasm</keyword>
<feature type="domain" description="Tudor" evidence="19">
    <location>
        <begin position="237"/>
        <end position="297"/>
    </location>
</feature>
<evidence type="ECO:0000256" key="4">
    <source>
        <dbReference type="ARBA" id="ARBA00004484"/>
    </source>
</evidence>
<dbReference type="AlphaFoldDB" id="A0A811YQV2"/>
<dbReference type="InterPro" id="IPR047313">
    <property type="entry name" value="SMN_C"/>
</dbReference>
<proteinExistence type="inferred from homology"/>
<evidence type="ECO:0000313" key="21">
    <source>
        <dbReference type="Proteomes" id="UP000645828"/>
    </source>
</evidence>
<dbReference type="GO" id="GO:0007399">
    <property type="term" value="P:nervous system development"/>
    <property type="evidence" value="ECO:0007669"/>
    <property type="project" value="UniProtKB-KW"/>
</dbReference>
<evidence type="ECO:0000256" key="15">
    <source>
        <dbReference type="ARBA" id="ARBA00023242"/>
    </source>
</evidence>
<keyword evidence="16" id="KW-0966">Cell projection</keyword>
<gene>
    <name evidence="20" type="ORF">NYPRO_LOCUS11561</name>
</gene>
<feature type="region of interest" description="Disordered" evidence="18">
    <location>
        <begin position="68"/>
        <end position="174"/>
    </location>
</feature>
<dbReference type="CDD" id="cd22851">
    <property type="entry name" value="SMN_N"/>
    <property type="match status" value="1"/>
</dbReference>
<evidence type="ECO:0000259" key="19">
    <source>
        <dbReference type="PROSITE" id="PS50304"/>
    </source>
</evidence>
<dbReference type="GO" id="GO:0030424">
    <property type="term" value="C:axon"/>
    <property type="evidence" value="ECO:0007669"/>
    <property type="project" value="UniProtKB-SubCell"/>
</dbReference>
<dbReference type="GO" id="GO:0008380">
    <property type="term" value="P:RNA splicing"/>
    <property type="evidence" value="ECO:0007669"/>
    <property type="project" value="UniProtKB-KW"/>
</dbReference>
<evidence type="ECO:0000256" key="6">
    <source>
        <dbReference type="ARBA" id="ARBA00005371"/>
    </source>
</evidence>
<dbReference type="GO" id="GO:0003723">
    <property type="term" value="F:RNA binding"/>
    <property type="evidence" value="ECO:0007669"/>
    <property type="project" value="UniProtKB-KW"/>
</dbReference>
<evidence type="ECO:0000256" key="7">
    <source>
        <dbReference type="ARBA" id="ARBA00022490"/>
    </source>
</evidence>
<keyword evidence="15" id="KW-0539">Nucleus</keyword>
<keyword evidence="13" id="KW-0524">Neurogenesis</keyword>
<evidence type="ECO:0000256" key="3">
    <source>
        <dbReference type="ARBA" id="ARBA00004463"/>
    </source>
</evidence>
<dbReference type="GO" id="GO:0006397">
    <property type="term" value="P:mRNA processing"/>
    <property type="evidence" value="ECO:0007669"/>
    <property type="project" value="UniProtKB-KW"/>
</dbReference>
<evidence type="ECO:0000256" key="10">
    <source>
        <dbReference type="ARBA" id="ARBA00022664"/>
    </source>
</evidence>
<dbReference type="SMART" id="SM00333">
    <property type="entry name" value="TUDOR"/>
    <property type="match status" value="1"/>
</dbReference>
<dbReference type="PANTHER" id="PTHR39267">
    <property type="entry name" value="SURVIVAL MOTOR NEURON-LIKE PROTEIN 1"/>
    <property type="match status" value="1"/>
</dbReference>
<keyword evidence="11" id="KW-0832">Ubl conjugation</keyword>
<feature type="region of interest" description="Disordered" evidence="18">
    <location>
        <begin position="299"/>
        <end position="367"/>
    </location>
</feature>
<evidence type="ECO:0000256" key="1">
    <source>
        <dbReference type="ARBA" id="ARBA00004216"/>
    </source>
</evidence>
<dbReference type="Proteomes" id="UP000645828">
    <property type="component" value="Unassembled WGS sequence"/>
</dbReference>
<evidence type="ECO:0000256" key="18">
    <source>
        <dbReference type="SAM" id="MobiDB-lite"/>
    </source>
</evidence>